<evidence type="ECO:0000256" key="5">
    <source>
        <dbReference type="SAM" id="Phobius"/>
    </source>
</evidence>
<protein>
    <submittedName>
        <fullName evidence="7">RDD family protein</fullName>
    </submittedName>
</protein>
<keyword evidence="4 5" id="KW-0472">Membrane</keyword>
<evidence type="ECO:0000256" key="3">
    <source>
        <dbReference type="ARBA" id="ARBA00022989"/>
    </source>
</evidence>
<accession>A0A7M2WUW8</accession>
<evidence type="ECO:0000256" key="2">
    <source>
        <dbReference type="ARBA" id="ARBA00022692"/>
    </source>
</evidence>
<reference evidence="7 8" key="1">
    <citation type="submission" date="2020-10" db="EMBL/GenBank/DDBJ databases">
        <title>Wide distribution of Phycisphaera-like planctomycetes from WD2101 soil group in peatlands and genome analysis of the first cultivated representative.</title>
        <authorList>
            <person name="Dedysh S.N."/>
            <person name="Beletsky A.V."/>
            <person name="Ivanova A."/>
            <person name="Kulichevskaya I.S."/>
            <person name="Suzina N.E."/>
            <person name="Philippov D.A."/>
            <person name="Rakitin A.L."/>
            <person name="Mardanov A.V."/>
            <person name="Ravin N.V."/>
        </authorList>
    </citation>
    <scope>NUCLEOTIDE SEQUENCE [LARGE SCALE GENOMIC DNA]</scope>
    <source>
        <strain evidence="7 8">M1803</strain>
    </source>
</reference>
<gene>
    <name evidence="7" type="ORF">IPV69_22635</name>
</gene>
<dbReference type="InterPro" id="IPR010432">
    <property type="entry name" value="RDD"/>
</dbReference>
<keyword evidence="8" id="KW-1185">Reference proteome</keyword>
<feature type="transmembrane region" description="Helical" evidence="5">
    <location>
        <begin position="31"/>
        <end position="52"/>
    </location>
</feature>
<keyword evidence="3 5" id="KW-1133">Transmembrane helix</keyword>
<evidence type="ECO:0000313" key="8">
    <source>
        <dbReference type="Proteomes" id="UP000593765"/>
    </source>
</evidence>
<feature type="domain" description="RDD" evidence="6">
    <location>
        <begin position="10"/>
        <end position="143"/>
    </location>
</feature>
<feature type="transmembrane region" description="Helical" evidence="5">
    <location>
        <begin position="7"/>
        <end position="25"/>
    </location>
</feature>
<dbReference type="Proteomes" id="UP000593765">
    <property type="component" value="Chromosome"/>
</dbReference>
<sequence length="171" mass="17915">MLERKGLVPRLIAAIIDGLIVGIAASVAMRLGVVGVILAGLIYIAYPAIELLKAQSPGKMIMKFKVTMEDGSPANRDHLIQRGLLRWGPFVASGVFMLLSIIPVLGILAALANLVVAVGYIVLVVLSLKPMKATNQAIWDVRARTAVMGPVGSAIPALATQPASPTPPPHA</sequence>
<organism evidence="7 8">
    <name type="scientific">Humisphaera borealis</name>
    <dbReference type="NCBI Taxonomy" id="2807512"/>
    <lineage>
        <taxon>Bacteria</taxon>
        <taxon>Pseudomonadati</taxon>
        <taxon>Planctomycetota</taxon>
        <taxon>Phycisphaerae</taxon>
        <taxon>Tepidisphaerales</taxon>
        <taxon>Tepidisphaeraceae</taxon>
        <taxon>Humisphaera</taxon>
    </lineage>
</organism>
<dbReference type="GO" id="GO:0016020">
    <property type="term" value="C:membrane"/>
    <property type="evidence" value="ECO:0007669"/>
    <property type="project" value="UniProtKB-SubCell"/>
</dbReference>
<feature type="transmembrane region" description="Helical" evidence="5">
    <location>
        <begin position="84"/>
        <end position="102"/>
    </location>
</feature>
<evidence type="ECO:0000313" key="7">
    <source>
        <dbReference type="EMBL" id="QOV88992.1"/>
    </source>
</evidence>
<feature type="transmembrane region" description="Helical" evidence="5">
    <location>
        <begin position="108"/>
        <end position="128"/>
    </location>
</feature>
<name>A0A7M2WUW8_9BACT</name>
<evidence type="ECO:0000259" key="6">
    <source>
        <dbReference type="Pfam" id="PF06271"/>
    </source>
</evidence>
<dbReference type="EMBL" id="CP063458">
    <property type="protein sequence ID" value="QOV88992.1"/>
    <property type="molecule type" value="Genomic_DNA"/>
</dbReference>
<evidence type="ECO:0000256" key="1">
    <source>
        <dbReference type="ARBA" id="ARBA00004141"/>
    </source>
</evidence>
<comment type="subcellular location">
    <subcellularLocation>
        <location evidence="1">Membrane</location>
        <topology evidence="1">Multi-pass membrane protein</topology>
    </subcellularLocation>
</comment>
<dbReference type="KEGG" id="hbs:IPV69_22635"/>
<evidence type="ECO:0000256" key="4">
    <source>
        <dbReference type="ARBA" id="ARBA00023136"/>
    </source>
</evidence>
<dbReference type="RefSeq" id="WP_206292004.1">
    <property type="nucleotide sequence ID" value="NZ_CP063458.1"/>
</dbReference>
<keyword evidence="2 5" id="KW-0812">Transmembrane</keyword>
<dbReference type="AlphaFoldDB" id="A0A7M2WUW8"/>
<proteinExistence type="predicted"/>
<dbReference type="Pfam" id="PF06271">
    <property type="entry name" value="RDD"/>
    <property type="match status" value="1"/>
</dbReference>